<evidence type="ECO:0000313" key="9">
    <source>
        <dbReference type="Proteomes" id="UP000291562"/>
    </source>
</evidence>
<dbReference type="SMART" id="SM00862">
    <property type="entry name" value="Trans_reg_C"/>
    <property type="match status" value="1"/>
</dbReference>
<dbReference type="EMBL" id="CP035704">
    <property type="protein sequence ID" value="QBB71759.1"/>
    <property type="molecule type" value="Genomic_DNA"/>
</dbReference>
<dbReference type="InterPro" id="IPR036388">
    <property type="entry name" value="WH-like_DNA-bd_sf"/>
</dbReference>
<dbReference type="GO" id="GO:0006355">
    <property type="term" value="P:regulation of DNA-templated transcription"/>
    <property type="evidence" value="ECO:0007669"/>
    <property type="project" value="InterPro"/>
</dbReference>
<evidence type="ECO:0000313" key="8">
    <source>
        <dbReference type="EMBL" id="QBB71759.1"/>
    </source>
</evidence>
<dbReference type="SMART" id="SM00448">
    <property type="entry name" value="REC"/>
    <property type="match status" value="1"/>
</dbReference>
<dbReference type="Gene3D" id="6.10.250.690">
    <property type="match status" value="1"/>
</dbReference>
<dbReference type="GO" id="GO:0000976">
    <property type="term" value="F:transcription cis-regulatory region binding"/>
    <property type="evidence" value="ECO:0007669"/>
    <property type="project" value="TreeGrafter"/>
</dbReference>
<evidence type="ECO:0000259" key="6">
    <source>
        <dbReference type="PROSITE" id="PS50110"/>
    </source>
</evidence>
<keyword evidence="9" id="KW-1185">Reference proteome</keyword>
<dbReference type="InterPro" id="IPR001867">
    <property type="entry name" value="OmpR/PhoB-type_DNA-bd"/>
</dbReference>
<dbReference type="Pfam" id="PF00072">
    <property type="entry name" value="Response_reg"/>
    <property type="match status" value="1"/>
</dbReference>
<dbReference type="RefSeq" id="WP_129835084.1">
    <property type="nucleotide sequence ID" value="NZ_CP035704.1"/>
</dbReference>
<reference evidence="8 9" key="1">
    <citation type="submission" date="2019-01" db="EMBL/GenBank/DDBJ databases">
        <title>Pseudolysobacter antarctica gen. nov., sp. nov., isolated from Fildes Peninsula, Antarctica.</title>
        <authorList>
            <person name="Wei Z."/>
            <person name="Peng F."/>
        </authorList>
    </citation>
    <scope>NUCLEOTIDE SEQUENCE [LARGE SCALE GENOMIC DNA]</scope>
    <source>
        <strain evidence="8 9">AQ6-296</strain>
    </source>
</reference>
<dbReference type="InterPro" id="IPR001789">
    <property type="entry name" value="Sig_transdc_resp-reg_receiver"/>
</dbReference>
<name>A0A411HMQ3_9GAMM</name>
<dbReference type="Proteomes" id="UP000291562">
    <property type="component" value="Chromosome"/>
</dbReference>
<dbReference type="GO" id="GO:0000156">
    <property type="term" value="F:phosphorelay response regulator activity"/>
    <property type="evidence" value="ECO:0007669"/>
    <property type="project" value="TreeGrafter"/>
</dbReference>
<dbReference type="InterPro" id="IPR011006">
    <property type="entry name" value="CheY-like_superfamily"/>
</dbReference>
<proteinExistence type="predicted"/>
<evidence type="ECO:0000259" key="7">
    <source>
        <dbReference type="PROSITE" id="PS51755"/>
    </source>
</evidence>
<dbReference type="KEGG" id="xbc:ELE36_16130"/>
<protein>
    <submittedName>
        <fullName evidence="8">Response regulator transcription factor</fullName>
    </submittedName>
</protein>
<feature type="modified residue" description="4-aspartylphosphate" evidence="4">
    <location>
        <position position="56"/>
    </location>
</feature>
<feature type="domain" description="OmpR/PhoB-type" evidence="7">
    <location>
        <begin position="132"/>
        <end position="231"/>
    </location>
</feature>
<dbReference type="PANTHER" id="PTHR48111">
    <property type="entry name" value="REGULATOR OF RPOS"/>
    <property type="match status" value="1"/>
</dbReference>
<dbReference type="Gene3D" id="1.10.10.10">
    <property type="entry name" value="Winged helix-like DNA-binding domain superfamily/Winged helix DNA-binding domain"/>
    <property type="match status" value="1"/>
</dbReference>
<dbReference type="PROSITE" id="PS51755">
    <property type="entry name" value="OMPR_PHOB"/>
    <property type="match status" value="1"/>
</dbReference>
<dbReference type="SUPFAM" id="SSF52172">
    <property type="entry name" value="CheY-like"/>
    <property type="match status" value="1"/>
</dbReference>
<dbReference type="GO" id="GO:0032993">
    <property type="term" value="C:protein-DNA complex"/>
    <property type="evidence" value="ECO:0007669"/>
    <property type="project" value="TreeGrafter"/>
</dbReference>
<feature type="DNA-binding region" description="OmpR/PhoB-type" evidence="5">
    <location>
        <begin position="132"/>
        <end position="231"/>
    </location>
</feature>
<dbReference type="PROSITE" id="PS50110">
    <property type="entry name" value="RESPONSE_REGULATORY"/>
    <property type="match status" value="1"/>
</dbReference>
<keyword evidence="1 4" id="KW-0597">Phosphoprotein</keyword>
<organism evidence="8 9">
    <name type="scientific">Pseudolysobacter antarcticus</name>
    <dbReference type="NCBI Taxonomy" id="2511995"/>
    <lineage>
        <taxon>Bacteria</taxon>
        <taxon>Pseudomonadati</taxon>
        <taxon>Pseudomonadota</taxon>
        <taxon>Gammaproteobacteria</taxon>
        <taxon>Lysobacterales</taxon>
        <taxon>Rhodanobacteraceae</taxon>
        <taxon>Pseudolysobacter</taxon>
    </lineage>
</organism>
<dbReference type="InterPro" id="IPR039420">
    <property type="entry name" value="WalR-like"/>
</dbReference>
<feature type="domain" description="Response regulatory" evidence="6">
    <location>
        <begin position="7"/>
        <end position="122"/>
    </location>
</feature>
<dbReference type="OrthoDB" id="9796655at2"/>
<keyword evidence="3 5" id="KW-0238">DNA-binding</keyword>
<dbReference type="Gene3D" id="3.40.50.2300">
    <property type="match status" value="1"/>
</dbReference>
<dbReference type="Pfam" id="PF00486">
    <property type="entry name" value="Trans_reg_C"/>
    <property type="match status" value="1"/>
</dbReference>
<evidence type="ECO:0000256" key="1">
    <source>
        <dbReference type="ARBA" id="ARBA00022553"/>
    </source>
</evidence>
<accession>A0A411HMQ3</accession>
<sequence>MTTSELVIGLLEDDADQASLIETWLLEAGYVTRLFRSAAEFRRRLGAGAVDLLLLDWGLPESSGIEVLHSLRTSSHPTLPVIFITARVREEDIVQGLNSGADDYVSKPAKKAELLARIAAVLRRRGAEAEKMDTLVLGVYVFDLLRRVASIAGREVELTNREFDLALYLFRRQGRIVSRNSLLEDVWNLSAEVSTRTVDTHISRLRKKLELDDQHGWRLAAIYQHGYRLEPI</sequence>
<evidence type="ECO:0000256" key="4">
    <source>
        <dbReference type="PROSITE-ProRule" id="PRU00169"/>
    </source>
</evidence>
<evidence type="ECO:0000256" key="2">
    <source>
        <dbReference type="ARBA" id="ARBA00023012"/>
    </source>
</evidence>
<evidence type="ECO:0000256" key="5">
    <source>
        <dbReference type="PROSITE-ProRule" id="PRU01091"/>
    </source>
</evidence>
<dbReference type="PANTHER" id="PTHR48111:SF40">
    <property type="entry name" value="PHOSPHATE REGULON TRANSCRIPTIONAL REGULATORY PROTEIN PHOB"/>
    <property type="match status" value="1"/>
</dbReference>
<dbReference type="GO" id="GO:0005829">
    <property type="term" value="C:cytosol"/>
    <property type="evidence" value="ECO:0007669"/>
    <property type="project" value="TreeGrafter"/>
</dbReference>
<evidence type="ECO:0000256" key="3">
    <source>
        <dbReference type="ARBA" id="ARBA00023125"/>
    </source>
</evidence>
<keyword evidence="2" id="KW-0902">Two-component regulatory system</keyword>
<dbReference type="AlphaFoldDB" id="A0A411HMQ3"/>
<dbReference type="CDD" id="cd00383">
    <property type="entry name" value="trans_reg_C"/>
    <property type="match status" value="1"/>
</dbReference>
<gene>
    <name evidence="8" type="ORF">ELE36_16130</name>
</gene>